<organism evidence="1 2">
    <name type="scientific">Candidatus Nitrohelix vancouverensis</name>
    <dbReference type="NCBI Taxonomy" id="2705534"/>
    <lineage>
        <taxon>Bacteria</taxon>
        <taxon>Pseudomonadati</taxon>
        <taxon>Nitrospinota/Tectimicrobiota group</taxon>
        <taxon>Nitrospinota</taxon>
        <taxon>Nitrospinia</taxon>
        <taxon>Nitrospinales</taxon>
        <taxon>Nitrospinaceae</taxon>
        <taxon>Candidatus Nitrohelix</taxon>
    </lineage>
</organism>
<evidence type="ECO:0000313" key="2">
    <source>
        <dbReference type="Proteomes" id="UP000594464"/>
    </source>
</evidence>
<sequence>MEISEYPPSIRTLNYASPEERAETLALGYVTHNPKKHFKRLKPMAEYLAGQLDGIRHGRVLMAKTNEEMVWLVQNGHVDLVFESVGSAMQLVKQADMQLMLLQWKKGSKDYHSLIITHQSSGMKSLADLKGKRITLGEVDSTTSYQMPVAILERAGHSLIRLNHPKDPVPPGKTGYLIVSGDEKTIAASVARQLTDAGAYSNQDWESAKDTPETYKKELSILYQSRAIPRRLVLARNTLPEPIKTALRSVLLDMKNRPDAEPVLKRFYKTRQFDELPREALEQIVQIQQLLESSSHLKSFSQNQ</sequence>
<dbReference type="PANTHER" id="PTHR35841:SF1">
    <property type="entry name" value="PHOSPHONATES-BINDING PERIPLASMIC PROTEIN"/>
    <property type="match status" value="1"/>
</dbReference>
<proteinExistence type="predicted"/>
<evidence type="ECO:0000313" key="1">
    <source>
        <dbReference type="EMBL" id="QPJ64235.1"/>
    </source>
</evidence>
<gene>
    <name evidence="1" type="ORF">G3M78_01990</name>
</gene>
<name>A0A7T0G2D6_9BACT</name>
<dbReference type="PANTHER" id="PTHR35841">
    <property type="entry name" value="PHOSPHONATES-BINDING PERIPLASMIC PROTEIN"/>
    <property type="match status" value="1"/>
</dbReference>
<dbReference type="SUPFAM" id="SSF53850">
    <property type="entry name" value="Periplasmic binding protein-like II"/>
    <property type="match status" value="1"/>
</dbReference>
<accession>A0A7T0G2D6</accession>
<dbReference type="Gene3D" id="3.40.190.10">
    <property type="entry name" value="Periplasmic binding protein-like II"/>
    <property type="match status" value="2"/>
</dbReference>
<dbReference type="KEGG" id="nva:G3M78_01990"/>
<dbReference type="AlphaFoldDB" id="A0A7T0G2D6"/>
<dbReference type="EMBL" id="CP048620">
    <property type="protein sequence ID" value="QPJ64235.1"/>
    <property type="molecule type" value="Genomic_DNA"/>
</dbReference>
<protein>
    <submittedName>
        <fullName evidence="1">Phosphate/phosphite/phosphonate ABC transporter substrate-binding protein</fullName>
    </submittedName>
</protein>
<dbReference type="Pfam" id="PF12974">
    <property type="entry name" value="Phosphonate-bd"/>
    <property type="match status" value="1"/>
</dbReference>
<dbReference type="Proteomes" id="UP000594464">
    <property type="component" value="Chromosome"/>
</dbReference>
<reference evidence="2" key="1">
    <citation type="submission" date="2020-02" db="EMBL/GenBank/DDBJ databases">
        <title>Genomic and physiological characterization of two novel Nitrospinaceae genera.</title>
        <authorList>
            <person name="Mueller A.J."/>
            <person name="Jung M.-Y."/>
            <person name="Strachan C.R."/>
            <person name="Herbold C.W."/>
            <person name="Kirkegaard R.H."/>
            <person name="Daims H."/>
        </authorList>
    </citation>
    <scope>NUCLEOTIDE SEQUENCE [LARGE SCALE GENOMIC DNA]</scope>
</reference>